<evidence type="ECO:0000313" key="3">
    <source>
        <dbReference type="Proteomes" id="UP001197795"/>
    </source>
</evidence>
<feature type="region of interest" description="Disordered" evidence="1">
    <location>
        <begin position="1"/>
        <end position="64"/>
    </location>
</feature>
<dbReference type="InterPro" id="IPR046097">
    <property type="entry name" value="DUF6033"/>
</dbReference>
<accession>A0AAE3A192</accession>
<reference evidence="2 3" key="1">
    <citation type="submission" date="2021-10" db="EMBL/GenBank/DDBJ databases">
        <title>Anaerobic single-cell dispensing facilitates the cultivation of human gut bacteria.</title>
        <authorList>
            <person name="Afrizal A."/>
        </authorList>
    </citation>
    <scope>NUCLEOTIDE SEQUENCE [LARGE SCALE GENOMIC DNA]</scope>
    <source>
        <strain evidence="2 3">CLA-AA-H273</strain>
    </source>
</reference>
<organism evidence="2 3">
    <name type="scientific">Waltera acetigignens</name>
    <dbReference type="NCBI Taxonomy" id="2981769"/>
    <lineage>
        <taxon>Bacteria</taxon>
        <taxon>Bacillati</taxon>
        <taxon>Bacillota</taxon>
        <taxon>Clostridia</taxon>
        <taxon>Lachnospirales</taxon>
        <taxon>Lachnospiraceae</taxon>
        <taxon>Waltera</taxon>
    </lineage>
</organism>
<feature type="compositionally biased region" description="Basic and acidic residues" evidence="1">
    <location>
        <begin position="190"/>
        <end position="223"/>
    </location>
</feature>
<feature type="region of interest" description="Disordered" evidence="1">
    <location>
        <begin position="250"/>
        <end position="272"/>
    </location>
</feature>
<keyword evidence="3" id="KW-1185">Reference proteome</keyword>
<gene>
    <name evidence="2" type="ORF">LKD75_10650</name>
</gene>
<dbReference type="EMBL" id="JAJEPV010000024">
    <property type="protein sequence ID" value="MCC2120037.1"/>
    <property type="molecule type" value="Genomic_DNA"/>
</dbReference>
<dbReference type="Pfam" id="PF19498">
    <property type="entry name" value="DUF6033"/>
    <property type="match status" value="1"/>
</dbReference>
<evidence type="ECO:0000313" key="2">
    <source>
        <dbReference type="EMBL" id="MCC2120037.1"/>
    </source>
</evidence>
<feature type="compositionally biased region" description="Polar residues" evidence="1">
    <location>
        <begin position="250"/>
        <end position="266"/>
    </location>
</feature>
<proteinExistence type="predicted"/>
<dbReference type="AlphaFoldDB" id="A0AAE3A192"/>
<dbReference type="RefSeq" id="WP_227063369.1">
    <property type="nucleotide sequence ID" value="NZ_JAJEPV010000024.1"/>
</dbReference>
<feature type="region of interest" description="Disordered" evidence="1">
    <location>
        <begin position="190"/>
        <end position="231"/>
    </location>
</feature>
<evidence type="ECO:0000256" key="1">
    <source>
        <dbReference type="SAM" id="MobiDB-lite"/>
    </source>
</evidence>
<comment type="caution">
    <text evidence="2">The sequence shown here is derived from an EMBL/GenBank/DDBJ whole genome shotgun (WGS) entry which is preliminary data.</text>
</comment>
<feature type="compositionally biased region" description="Low complexity" evidence="1">
    <location>
        <begin position="32"/>
        <end position="52"/>
    </location>
</feature>
<name>A0AAE3A192_9FIRM</name>
<protein>
    <submittedName>
        <fullName evidence="2">DUF6033 family protein</fullName>
    </submittedName>
</protein>
<sequence>MAGIGATGSVGAYAAQSDYSKSTKTKKPEVFGTPDKTAGTTGTGKTSETAQTRGKTEDYGRTIGQPELSEKAAKYYEQLKKRYGNYDFILVSRDQKENAKANAAKYANGYKTVVLIDEDKIEQMATDEKFRKQYEGILSGAAAQIQQLKTSLQSSGAQVKGFGMQVNDGGTLSFFAVLKKSSAEQKARIEKKAEQKKTEKKAAEKKAAKKEKEEQLKEKRAESDDTEETVTITANSIEELLSRIDTYNFNTRSDEVQTQSERQVGQNIDFRG</sequence>
<dbReference type="Proteomes" id="UP001197795">
    <property type="component" value="Unassembled WGS sequence"/>
</dbReference>